<proteinExistence type="inferred from homology"/>
<evidence type="ECO:0000259" key="15">
    <source>
        <dbReference type="PROSITE" id="PS51194"/>
    </source>
</evidence>
<dbReference type="InterPro" id="IPR032284">
    <property type="entry name" value="RecQ_Zn-bd"/>
</dbReference>
<dbReference type="STRING" id="215250.A0A316YLG7"/>
<dbReference type="Pfam" id="PF16124">
    <property type="entry name" value="RecQ_Zn_bind"/>
    <property type="match status" value="1"/>
</dbReference>
<keyword evidence="8" id="KW-0413">Isomerase</keyword>
<evidence type="ECO:0000256" key="7">
    <source>
        <dbReference type="ARBA" id="ARBA00023125"/>
    </source>
</evidence>
<feature type="region of interest" description="Disordered" evidence="13">
    <location>
        <begin position="641"/>
        <end position="731"/>
    </location>
</feature>
<protein>
    <recommendedName>
        <fullName evidence="11">ATP-dependent DNA helicase</fullName>
        <ecNumber evidence="11">5.6.2.4</ecNumber>
    </recommendedName>
</protein>
<dbReference type="InterPro" id="IPR014001">
    <property type="entry name" value="Helicase_ATP-bd"/>
</dbReference>
<dbReference type="SMART" id="SM00487">
    <property type="entry name" value="DEXDc"/>
    <property type="match status" value="1"/>
</dbReference>
<dbReference type="InterPro" id="IPR036388">
    <property type="entry name" value="WH-like_DNA-bd_sf"/>
</dbReference>
<dbReference type="GO" id="GO:0003677">
    <property type="term" value="F:DNA binding"/>
    <property type="evidence" value="ECO:0007669"/>
    <property type="project" value="UniProtKB-KW"/>
</dbReference>
<dbReference type="SUPFAM" id="SSF52540">
    <property type="entry name" value="P-loop containing nucleoside triphosphate hydrolases"/>
    <property type="match status" value="1"/>
</dbReference>
<dbReference type="InParanoid" id="A0A316YLG7"/>
<dbReference type="PANTHER" id="PTHR13710:SF105">
    <property type="entry name" value="ATP-DEPENDENT DNA HELICASE Q1"/>
    <property type="match status" value="1"/>
</dbReference>
<evidence type="ECO:0000256" key="1">
    <source>
        <dbReference type="ARBA" id="ARBA00005446"/>
    </source>
</evidence>
<evidence type="ECO:0000256" key="11">
    <source>
        <dbReference type="RuleBase" id="RU364117"/>
    </source>
</evidence>
<comment type="catalytic activity">
    <reaction evidence="10 11">
        <text>Couples ATP hydrolysis with the unwinding of duplex DNA by translocating in the 3'-5' direction.</text>
        <dbReference type="EC" id="5.6.2.4"/>
    </reaction>
</comment>
<accession>A0A316YLG7</accession>
<feature type="compositionally biased region" description="Acidic residues" evidence="13">
    <location>
        <begin position="669"/>
        <end position="680"/>
    </location>
</feature>
<dbReference type="PROSITE" id="PS00690">
    <property type="entry name" value="DEAH_ATP_HELICASE"/>
    <property type="match status" value="1"/>
</dbReference>
<gene>
    <name evidence="16" type="ORF">FA10DRAFT_266550</name>
</gene>
<keyword evidence="4 11" id="KW-0378">Hydrolase</keyword>
<comment type="similarity">
    <text evidence="1 11">Belongs to the helicase family. RecQ subfamily.</text>
</comment>
<evidence type="ECO:0000256" key="2">
    <source>
        <dbReference type="ARBA" id="ARBA00022723"/>
    </source>
</evidence>
<dbReference type="Gene3D" id="1.10.10.10">
    <property type="entry name" value="Winged helix-like DNA-binding domain superfamily/Winged helix DNA-binding domain"/>
    <property type="match status" value="1"/>
</dbReference>
<dbReference type="GO" id="GO:0000724">
    <property type="term" value="P:double-strand break repair via homologous recombination"/>
    <property type="evidence" value="ECO:0007669"/>
    <property type="project" value="TreeGrafter"/>
</dbReference>
<evidence type="ECO:0000256" key="4">
    <source>
        <dbReference type="ARBA" id="ARBA00022801"/>
    </source>
</evidence>
<keyword evidence="12" id="KW-0175">Coiled coil</keyword>
<keyword evidence="3 11" id="KW-0547">Nucleotide-binding</keyword>
<dbReference type="GO" id="GO:0016887">
    <property type="term" value="F:ATP hydrolysis activity"/>
    <property type="evidence" value="ECO:0007669"/>
    <property type="project" value="RHEA"/>
</dbReference>
<reference evidence="16 17" key="1">
    <citation type="journal article" date="2018" name="Mol. Biol. Evol.">
        <title>Broad Genomic Sampling Reveals a Smut Pathogenic Ancestry of the Fungal Clade Ustilaginomycotina.</title>
        <authorList>
            <person name="Kijpornyongpan T."/>
            <person name="Mondo S.J."/>
            <person name="Barry K."/>
            <person name="Sandor L."/>
            <person name="Lee J."/>
            <person name="Lipzen A."/>
            <person name="Pangilinan J."/>
            <person name="LaButti K."/>
            <person name="Hainaut M."/>
            <person name="Henrissat B."/>
            <person name="Grigoriev I.V."/>
            <person name="Spatafora J.W."/>
            <person name="Aime M.C."/>
        </authorList>
    </citation>
    <scope>NUCLEOTIDE SEQUENCE [LARGE SCALE GENOMIC DNA]</scope>
    <source>
        <strain evidence="16 17">MCA 4198</strain>
    </source>
</reference>
<dbReference type="EC" id="5.6.2.4" evidence="11"/>
<dbReference type="Pfam" id="PF00271">
    <property type="entry name" value="Helicase_C"/>
    <property type="match status" value="1"/>
</dbReference>
<evidence type="ECO:0000256" key="12">
    <source>
        <dbReference type="SAM" id="Coils"/>
    </source>
</evidence>
<dbReference type="PROSITE" id="PS51194">
    <property type="entry name" value="HELICASE_CTER"/>
    <property type="match status" value="1"/>
</dbReference>
<evidence type="ECO:0000313" key="17">
    <source>
        <dbReference type="Proteomes" id="UP000245768"/>
    </source>
</evidence>
<keyword evidence="9 11" id="KW-0539">Nucleus</keyword>
<feature type="coiled-coil region" evidence="12">
    <location>
        <begin position="14"/>
        <end position="41"/>
    </location>
</feature>
<dbReference type="InterPro" id="IPR011545">
    <property type="entry name" value="DEAD/DEAH_box_helicase_dom"/>
</dbReference>
<keyword evidence="6 11" id="KW-0067">ATP-binding</keyword>
<keyword evidence="5 11" id="KW-0347">Helicase</keyword>
<dbReference type="GO" id="GO:0043138">
    <property type="term" value="F:3'-5' DNA helicase activity"/>
    <property type="evidence" value="ECO:0007669"/>
    <property type="project" value="UniProtKB-EC"/>
</dbReference>
<keyword evidence="2" id="KW-0479">Metal-binding</keyword>
<dbReference type="OrthoDB" id="10261556at2759"/>
<dbReference type="InterPro" id="IPR002464">
    <property type="entry name" value="DNA/RNA_helicase_DEAH_CS"/>
</dbReference>
<dbReference type="Pfam" id="PF00270">
    <property type="entry name" value="DEAD"/>
    <property type="match status" value="1"/>
</dbReference>
<dbReference type="RefSeq" id="XP_025377230.1">
    <property type="nucleotide sequence ID" value="XM_025521539.1"/>
</dbReference>
<dbReference type="EMBL" id="KZ819636">
    <property type="protein sequence ID" value="PWN90032.1"/>
    <property type="molecule type" value="Genomic_DNA"/>
</dbReference>
<evidence type="ECO:0000313" key="16">
    <source>
        <dbReference type="EMBL" id="PWN90032.1"/>
    </source>
</evidence>
<comment type="subcellular location">
    <subcellularLocation>
        <location evidence="11">Nucleus</location>
    </subcellularLocation>
</comment>
<dbReference type="GO" id="GO:0005634">
    <property type="term" value="C:nucleus"/>
    <property type="evidence" value="ECO:0007669"/>
    <property type="project" value="UniProtKB-SubCell"/>
</dbReference>
<dbReference type="Proteomes" id="UP000245768">
    <property type="component" value="Unassembled WGS sequence"/>
</dbReference>
<keyword evidence="17" id="KW-1185">Reference proteome</keyword>
<dbReference type="InterPro" id="IPR027417">
    <property type="entry name" value="P-loop_NTPase"/>
</dbReference>
<evidence type="ECO:0000256" key="8">
    <source>
        <dbReference type="ARBA" id="ARBA00023235"/>
    </source>
</evidence>
<evidence type="ECO:0000256" key="6">
    <source>
        <dbReference type="ARBA" id="ARBA00022840"/>
    </source>
</evidence>
<organism evidence="16 17">
    <name type="scientific">Acaromyces ingoldii</name>
    <dbReference type="NCBI Taxonomy" id="215250"/>
    <lineage>
        <taxon>Eukaryota</taxon>
        <taxon>Fungi</taxon>
        <taxon>Dikarya</taxon>
        <taxon>Basidiomycota</taxon>
        <taxon>Ustilaginomycotina</taxon>
        <taxon>Exobasidiomycetes</taxon>
        <taxon>Exobasidiales</taxon>
        <taxon>Cryptobasidiaceae</taxon>
        <taxon>Acaromyces</taxon>
    </lineage>
</organism>
<dbReference type="FunFam" id="3.40.50.300:FF:001975">
    <property type="entry name" value="ATP-dependent DNA helicase"/>
    <property type="match status" value="1"/>
</dbReference>
<dbReference type="AlphaFoldDB" id="A0A316YLG7"/>
<evidence type="ECO:0000256" key="10">
    <source>
        <dbReference type="ARBA" id="ARBA00034617"/>
    </source>
</evidence>
<evidence type="ECO:0000256" key="3">
    <source>
        <dbReference type="ARBA" id="ARBA00022741"/>
    </source>
</evidence>
<dbReference type="PANTHER" id="PTHR13710">
    <property type="entry name" value="DNA HELICASE RECQ FAMILY MEMBER"/>
    <property type="match status" value="1"/>
</dbReference>
<name>A0A316YLG7_9BASI</name>
<dbReference type="Gene3D" id="3.40.50.300">
    <property type="entry name" value="P-loop containing nucleotide triphosphate hydrolases"/>
    <property type="match status" value="2"/>
</dbReference>
<dbReference type="PROSITE" id="PS51192">
    <property type="entry name" value="HELICASE_ATP_BIND_1"/>
    <property type="match status" value="1"/>
</dbReference>
<evidence type="ECO:0000256" key="9">
    <source>
        <dbReference type="ARBA" id="ARBA00023242"/>
    </source>
</evidence>
<dbReference type="NCBIfam" id="TIGR00614">
    <property type="entry name" value="recQ_fam"/>
    <property type="match status" value="1"/>
</dbReference>
<dbReference type="GeneID" id="37043455"/>
<feature type="region of interest" description="Disordered" evidence="13">
    <location>
        <begin position="41"/>
        <end position="62"/>
    </location>
</feature>
<evidence type="ECO:0000256" key="5">
    <source>
        <dbReference type="ARBA" id="ARBA00022806"/>
    </source>
</evidence>
<sequence>MSAGKGKGREDDEVVRLTEEISSIEDQIKSLQDLKKSVVAQRERRLSNRPSTASGPSLPGSAIPATSSLVDYTRNSFDWSDELLPRAKATWGIESFRSCQEAVCNAALDGRDVVCVMPTGGGKSLCYQLPAILSVGLTLVVSPLISLSTDQCWHLREANIACEMMHSGNTREESTNILQRVKMAGTSPKDRIKVLFVTPERVVKSKTLLASLQKCYERDQLARIVIDEAHCCSQMGHDFRPDYKKLAILRKIYPGVPIMCLSATLSPRVLGDVRNILGLPPTVDPIHAMPNKTVYFTAPLHRPNMHYKVLNRPSLAKDANEAIAKWIEEHHAGHSGIVYALSRSDTQKMADALNEISQGRIRAGVYHADLEDAEKKRIHHHWRDGRIKVVVATIAFGMGIDKGDVRFVLHACISKSIDSYYQETGRAGRDGQDADCVLFYRPADEARISGMVAGEPTGQEKLRSMLSYAQSTRCRKCLFGDYFEDRFGNDGACGTCDNCTSPLEEQDLTLEAWKTIKVMEEVYDEGGRITLAGLADLVRGLGGGQYTVVDSTVKKRAKDRKGAKAKQSGFVDLDATCGGKVVLSKDNTERMCIELLLKNLLADEFNATAYSVNVYVRPGRDALRLSRLSLDEVQTKSNMVKVTVTDKKKGAGTKRTKRAGPSSRSGAEKEEDDVEAEEEVQLNHKRSRKSGADPAPGSNDVKEGEEAEEDGWQVLHTTRTAMSDPIEIDSD</sequence>
<evidence type="ECO:0000256" key="13">
    <source>
        <dbReference type="SAM" id="MobiDB-lite"/>
    </source>
</evidence>
<dbReference type="GO" id="GO:0005524">
    <property type="term" value="F:ATP binding"/>
    <property type="evidence" value="ECO:0007669"/>
    <property type="project" value="UniProtKB-KW"/>
</dbReference>
<feature type="domain" description="Helicase C-terminal" evidence="15">
    <location>
        <begin position="318"/>
        <end position="473"/>
    </location>
</feature>
<dbReference type="GO" id="GO:0005694">
    <property type="term" value="C:chromosome"/>
    <property type="evidence" value="ECO:0007669"/>
    <property type="project" value="TreeGrafter"/>
</dbReference>
<comment type="catalytic activity">
    <reaction evidence="11">
        <text>ATP + H2O = ADP + phosphate + H(+)</text>
        <dbReference type="Rhea" id="RHEA:13065"/>
        <dbReference type="ChEBI" id="CHEBI:15377"/>
        <dbReference type="ChEBI" id="CHEBI:15378"/>
        <dbReference type="ChEBI" id="CHEBI:30616"/>
        <dbReference type="ChEBI" id="CHEBI:43474"/>
        <dbReference type="ChEBI" id="CHEBI:456216"/>
    </reaction>
</comment>
<dbReference type="GO" id="GO:0009378">
    <property type="term" value="F:four-way junction helicase activity"/>
    <property type="evidence" value="ECO:0007669"/>
    <property type="project" value="TreeGrafter"/>
</dbReference>
<dbReference type="InterPro" id="IPR004589">
    <property type="entry name" value="DNA_helicase_ATP-dep_RecQ"/>
</dbReference>
<dbReference type="FunFam" id="3.40.50.300:FF:001389">
    <property type="entry name" value="ATP-dependent DNA helicase RecQ"/>
    <property type="match status" value="1"/>
</dbReference>
<keyword evidence="7" id="KW-0238">DNA-binding</keyword>
<dbReference type="GO" id="GO:0005737">
    <property type="term" value="C:cytoplasm"/>
    <property type="evidence" value="ECO:0007669"/>
    <property type="project" value="TreeGrafter"/>
</dbReference>
<evidence type="ECO:0000259" key="14">
    <source>
        <dbReference type="PROSITE" id="PS51192"/>
    </source>
</evidence>
<dbReference type="SMART" id="SM00490">
    <property type="entry name" value="HELICc"/>
    <property type="match status" value="1"/>
</dbReference>
<feature type="domain" description="Helicase ATP-binding" evidence="14">
    <location>
        <begin position="104"/>
        <end position="283"/>
    </location>
</feature>
<dbReference type="GO" id="GO:0046872">
    <property type="term" value="F:metal ion binding"/>
    <property type="evidence" value="ECO:0007669"/>
    <property type="project" value="UniProtKB-KW"/>
</dbReference>
<dbReference type="InterPro" id="IPR001650">
    <property type="entry name" value="Helicase_C-like"/>
</dbReference>